<keyword evidence="4" id="KW-1185">Reference proteome</keyword>
<feature type="compositionally biased region" description="Polar residues" evidence="2">
    <location>
        <begin position="102"/>
        <end position="115"/>
    </location>
</feature>
<dbReference type="Proteomes" id="UP000827721">
    <property type="component" value="Unassembled WGS sequence"/>
</dbReference>
<feature type="compositionally biased region" description="Polar residues" evidence="2">
    <location>
        <begin position="217"/>
        <end position="231"/>
    </location>
</feature>
<keyword evidence="1" id="KW-0175">Coiled coil</keyword>
<accession>A0ABQ8HK28</accession>
<feature type="coiled-coil region" evidence="1">
    <location>
        <begin position="128"/>
        <end position="169"/>
    </location>
</feature>
<gene>
    <name evidence="3" type="ORF">JRO89_XS09G0005300</name>
</gene>
<name>A0ABQ8HK28_9ROSI</name>
<dbReference type="PANTHER" id="PTHR35099:SF10">
    <property type="entry name" value="BZIP DOMAIN-CONTAINING PROTEIN"/>
    <property type="match status" value="1"/>
</dbReference>
<protein>
    <submittedName>
        <fullName evidence="3">Uncharacterized protein</fullName>
    </submittedName>
</protein>
<dbReference type="PANTHER" id="PTHR35099">
    <property type="entry name" value="OS02G0182700 PROTEIN"/>
    <property type="match status" value="1"/>
</dbReference>
<feature type="region of interest" description="Disordered" evidence="2">
    <location>
        <begin position="29"/>
        <end position="125"/>
    </location>
</feature>
<evidence type="ECO:0000313" key="3">
    <source>
        <dbReference type="EMBL" id="KAH7564679.1"/>
    </source>
</evidence>
<dbReference type="EMBL" id="JAFEMO010000009">
    <property type="protein sequence ID" value="KAH7564679.1"/>
    <property type="molecule type" value="Genomic_DNA"/>
</dbReference>
<comment type="caution">
    <text evidence="3">The sequence shown here is derived from an EMBL/GenBank/DDBJ whole genome shotgun (WGS) entry which is preliminary data.</text>
</comment>
<feature type="compositionally biased region" description="Polar residues" evidence="2">
    <location>
        <begin position="71"/>
        <end position="87"/>
    </location>
</feature>
<evidence type="ECO:0000256" key="2">
    <source>
        <dbReference type="SAM" id="MobiDB-lite"/>
    </source>
</evidence>
<proteinExistence type="predicted"/>
<evidence type="ECO:0000256" key="1">
    <source>
        <dbReference type="SAM" id="Coils"/>
    </source>
</evidence>
<feature type="region of interest" description="Disordered" evidence="2">
    <location>
        <begin position="217"/>
        <end position="259"/>
    </location>
</feature>
<reference evidence="3 4" key="1">
    <citation type="submission" date="2021-02" db="EMBL/GenBank/DDBJ databases">
        <title>Plant Genome Project.</title>
        <authorList>
            <person name="Zhang R.-G."/>
        </authorList>
    </citation>
    <scope>NUCLEOTIDE SEQUENCE [LARGE SCALE GENOMIC DNA]</scope>
    <source>
        <tissue evidence="3">Leaves</tissue>
    </source>
</reference>
<evidence type="ECO:0000313" key="4">
    <source>
        <dbReference type="Proteomes" id="UP000827721"/>
    </source>
</evidence>
<organism evidence="3 4">
    <name type="scientific">Xanthoceras sorbifolium</name>
    <dbReference type="NCBI Taxonomy" id="99658"/>
    <lineage>
        <taxon>Eukaryota</taxon>
        <taxon>Viridiplantae</taxon>
        <taxon>Streptophyta</taxon>
        <taxon>Embryophyta</taxon>
        <taxon>Tracheophyta</taxon>
        <taxon>Spermatophyta</taxon>
        <taxon>Magnoliopsida</taxon>
        <taxon>eudicotyledons</taxon>
        <taxon>Gunneridae</taxon>
        <taxon>Pentapetalae</taxon>
        <taxon>rosids</taxon>
        <taxon>malvids</taxon>
        <taxon>Sapindales</taxon>
        <taxon>Sapindaceae</taxon>
        <taxon>Xanthoceroideae</taxon>
        <taxon>Xanthoceras</taxon>
    </lineage>
</organism>
<sequence>MTEREGWINEAMSDDALVVDMLLRLKQAEPAPMRTPTPIVKKSPAPQLKWSVRQRRSKQVGKKKGKMMRASPTTPLSWSGGATTSVSCDGGFEEESSKPSRLVNNSRSKVVGTSETTTPKKPRKRKTLAELKEEEDFLLKERRNLENQLDSLRVDIEKQRATNENLKKIKLDIFSHQTMETVKATSLATPEAVSNQPHQMEVNCDLSCVITLANGATSNELNPSVSNGSSKAQEDGSKMSSFLLPDLNIPLDDDSGFRD</sequence>
<feature type="compositionally biased region" description="Basic residues" evidence="2">
    <location>
        <begin position="52"/>
        <end position="67"/>
    </location>
</feature>